<evidence type="ECO:0000313" key="7">
    <source>
        <dbReference type="Proteomes" id="UP000435112"/>
    </source>
</evidence>
<keyword evidence="6" id="KW-1185">Reference proteome</keyword>
<name>A0A6A3HMM7_9STRA</name>
<evidence type="ECO:0000256" key="1">
    <source>
        <dbReference type="SAM" id="MobiDB-lite"/>
    </source>
</evidence>
<dbReference type="EMBL" id="QXFV01004375">
    <property type="protein sequence ID" value="KAE8969995.1"/>
    <property type="molecule type" value="Genomic_DNA"/>
</dbReference>
<dbReference type="EMBL" id="QXFU01004582">
    <property type="protein sequence ID" value="KAE8968055.1"/>
    <property type="molecule type" value="Genomic_DNA"/>
</dbReference>
<dbReference type="Proteomes" id="UP000435112">
    <property type="component" value="Unassembled WGS sequence"/>
</dbReference>
<reference evidence="5 7" key="1">
    <citation type="submission" date="2018-09" db="EMBL/GenBank/DDBJ databases">
        <title>Genomic investigation of the strawberry pathogen Phytophthora fragariae indicates pathogenicity is determined by transcriptional variation in three key races.</title>
        <authorList>
            <person name="Adams T.M."/>
            <person name="Armitage A.D."/>
            <person name="Sobczyk M.K."/>
            <person name="Bates H.J."/>
            <person name="Dunwell J.M."/>
            <person name="Nellist C.F."/>
            <person name="Harrison R.J."/>
        </authorList>
    </citation>
    <scope>NUCLEOTIDE SEQUENCE [LARGE SCALE GENOMIC DNA]</scope>
    <source>
        <strain evidence="3 5">SCRP249</strain>
        <strain evidence="2 7">SCRP324</strain>
        <strain evidence="4 6">SCRP333</strain>
    </source>
</reference>
<gene>
    <name evidence="3" type="ORF">PR001_g27340</name>
    <name evidence="2" type="ORF">PR002_g27876</name>
    <name evidence="4" type="ORF">PR003_g29622</name>
</gene>
<feature type="region of interest" description="Disordered" evidence="1">
    <location>
        <begin position="1"/>
        <end position="34"/>
    </location>
</feature>
<evidence type="ECO:0000313" key="2">
    <source>
        <dbReference type="EMBL" id="KAE8968055.1"/>
    </source>
</evidence>
<evidence type="ECO:0000313" key="5">
    <source>
        <dbReference type="Proteomes" id="UP000429607"/>
    </source>
</evidence>
<dbReference type="EMBL" id="QXFT01005067">
    <property type="protein sequence ID" value="KAE9274393.1"/>
    <property type="molecule type" value="Genomic_DNA"/>
</dbReference>
<evidence type="ECO:0000313" key="3">
    <source>
        <dbReference type="EMBL" id="KAE8969995.1"/>
    </source>
</evidence>
<proteinExistence type="predicted"/>
<dbReference type="AlphaFoldDB" id="A0A6A3HMM7"/>
<sequence length="34" mass="3837">MHTVGEINGFPPVELEEDEDEALEEGDETAEEFE</sequence>
<evidence type="ECO:0000313" key="6">
    <source>
        <dbReference type="Proteomes" id="UP000434957"/>
    </source>
</evidence>
<dbReference type="Proteomes" id="UP000434957">
    <property type="component" value="Unassembled WGS sequence"/>
</dbReference>
<accession>A0A6A3HMM7</accession>
<comment type="caution">
    <text evidence="3">The sequence shown here is derived from an EMBL/GenBank/DDBJ whole genome shotgun (WGS) entry which is preliminary data.</text>
</comment>
<protein>
    <submittedName>
        <fullName evidence="3">Uncharacterized protein</fullName>
    </submittedName>
</protein>
<feature type="compositionally biased region" description="Acidic residues" evidence="1">
    <location>
        <begin position="14"/>
        <end position="34"/>
    </location>
</feature>
<evidence type="ECO:0000313" key="4">
    <source>
        <dbReference type="EMBL" id="KAE9274393.1"/>
    </source>
</evidence>
<dbReference type="Proteomes" id="UP000429607">
    <property type="component" value="Unassembled WGS sequence"/>
</dbReference>
<organism evidence="3 5">
    <name type="scientific">Phytophthora rubi</name>
    <dbReference type="NCBI Taxonomy" id="129364"/>
    <lineage>
        <taxon>Eukaryota</taxon>
        <taxon>Sar</taxon>
        <taxon>Stramenopiles</taxon>
        <taxon>Oomycota</taxon>
        <taxon>Peronosporomycetes</taxon>
        <taxon>Peronosporales</taxon>
        <taxon>Peronosporaceae</taxon>
        <taxon>Phytophthora</taxon>
    </lineage>
</organism>